<feature type="transmembrane region" description="Helical" evidence="8">
    <location>
        <begin position="108"/>
        <end position="129"/>
    </location>
</feature>
<keyword evidence="12" id="KW-1185">Reference proteome</keyword>
<keyword evidence="5 8" id="KW-0812">Transmembrane</keyword>
<dbReference type="GO" id="GO:0005886">
    <property type="term" value="C:plasma membrane"/>
    <property type="evidence" value="ECO:0007669"/>
    <property type="project" value="UniProtKB-SubCell"/>
</dbReference>
<dbReference type="CDD" id="cd01948">
    <property type="entry name" value="EAL"/>
    <property type="match status" value="1"/>
</dbReference>
<dbReference type="EMBL" id="JAATLM010000001">
    <property type="protein sequence ID" value="NIZ69978.1"/>
    <property type="molecule type" value="Genomic_DNA"/>
</dbReference>
<evidence type="ECO:0000259" key="10">
    <source>
        <dbReference type="PROSITE" id="PS51105"/>
    </source>
</evidence>
<feature type="transmembrane region" description="Helical" evidence="8">
    <location>
        <begin position="72"/>
        <end position="96"/>
    </location>
</feature>
<keyword evidence="6 8" id="KW-1133">Transmembrane helix</keyword>
<dbReference type="InterPro" id="IPR003352">
    <property type="entry name" value="PTS_EIIC"/>
</dbReference>
<dbReference type="PANTHER" id="PTHR33121">
    <property type="entry name" value="CYCLIC DI-GMP PHOSPHODIESTERASE PDEF"/>
    <property type="match status" value="1"/>
</dbReference>
<gene>
    <name evidence="11" type="ORF">HCT48_07135</name>
</gene>
<dbReference type="InterPro" id="IPR004501">
    <property type="entry name" value="PTS_EIIC_3"/>
</dbReference>
<evidence type="ECO:0000256" key="2">
    <source>
        <dbReference type="ARBA" id="ARBA00022448"/>
    </source>
</evidence>
<evidence type="ECO:0000256" key="3">
    <source>
        <dbReference type="ARBA" id="ARBA00022475"/>
    </source>
</evidence>
<comment type="caution">
    <text evidence="11">The sequence shown here is derived from an EMBL/GenBank/DDBJ whole genome shotgun (WGS) entry which is preliminary data.</text>
</comment>
<dbReference type="InterPro" id="IPR001633">
    <property type="entry name" value="EAL_dom"/>
</dbReference>
<dbReference type="SUPFAM" id="SSF141868">
    <property type="entry name" value="EAL domain-like"/>
    <property type="match status" value="1"/>
</dbReference>
<dbReference type="GO" id="GO:0009401">
    <property type="term" value="P:phosphoenolpyruvate-dependent sugar phosphotransferase system"/>
    <property type="evidence" value="ECO:0007669"/>
    <property type="project" value="InterPro"/>
</dbReference>
<dbReference type="GO" id="GO:0008982">
    <property type="term" value="F:protein-N(PI)-phosphohistidine-sugar phosphotransferase activity"/>
    <property type="evidence" value="ECO:0007669"/>
    <property type="project" value="InterPro"/>
</dbReference>
<evidence type="ECO:0000256" key="1">
    <source>
        <dbReference type="ARBA" id="ARBA00004651"/>
    </source>
</evidence>
<feature type="transmembrane region" description="Helical" evidence="8">
    <location>
        <begin position="37"/>
        <end position="60"/>
    </location>
</feature>
<reference evidence="11" key="1">
    <citation type="submission" date="2020-03" db="EMBL/GenBank/DDBJ databases">
        <title>Spirochaetal bacteria isolated from arthropods constitute a novel genus Entomospira genus novum within the order Spirochaetales.</title>
        <authorList>
            <person name="Grana-Miraglia L."/>
            <person name="Sikutova S."/>
            <person name="Fingerle V."/>
            <person name="Sing A."/>
            <person name="Castillo-Ramirez S."/>
            <person name="Margos G."/>
            <person name="Rudolf I."/>
        </authorList>
    </citation>
    <scope>NUCLEOTIDE SEQUENCE</scope>
    <source>
        <strain evidence="11">BR149</strain>
    </source>
</reference>
<evidence type="ECO:0000256" key="6">
    <source>
        <dbReference type="ARBA" id="ARBA00022989"/>
    </source>
</evidence>
<evidence type="ECO:0000259" key="9">
    <source>
        <dbReference type="PROSITE" id="PS50883"/>
    </source>
</evidence>
<proteinExistence type="predicted"/>
<feature type="transmembrane region" description="Helical" evidence="8">
    <location>
        <begin position="191"/>
        <end position="212"/>
    </location>
</feature>
<protein>
    <submittedName>
        <fullName evidence="11">PTS sugar transporter subunit IIC/EAL domain-containing protein</fullName>
    </submittedName>
</protein>
<evidence type="ECO:0000313" key="12">
    <source>
        <dbReference type="Proteomes" id="UP000778951"/>
    </source>
</evidence>
<accession>A0A968GGB6</accession>
<evidence type="ECO:0000256" key="4">
    <source>
        <dbReference type="ARBA" id="ARBA00022597"/>
    </source>
</evidence>
<dbReference type="InterPro" id="IPR050706">
    <property type="entry name" value="Cyclic-di-GMP_PDE-like"/>
</dbReference>
<evidence type="ECO:0000256" key="8">
    <source>
        <dbReference type="SAM" id="Phobius"/>
    </source>
</evidence>
<keyword evidence="3" id="KW-1003">Cell membrane</keyword>
<feature type="transmembrane region" description="Helical" evidence="8">
    <location>
        <begin position="293"/>
        <end position="316"/>
    </location>
</feature>
<sequence length="754" mass="85279">MKWLNNLHISDKIILFVGALQRNRYLKALQQGMELSIPLLMVFSIVNLVLSFPSVSYQIWLRSIFNIADVNIHYIINSLWVIVNINFVVGISYILAESFNKTSVVGMARYRSFISVGVSVSAYMIFAITNRDFLYTSYGGGLQRYPAEVFLSMVIAMGSSRLFIAFFSLQQKRRHLYNDMSNPVLSRVYDAMMPAISTLSVFILLKLIQIYVDFSFVVALFDRIYLRLHGNSTPTNLGQAISYVLLENVYWLFGIDSSMILNDITGHYLTTISLPGYNIFEADSSIFIFSRTFFAHFVYLGGEGALLSLVVAYWWFRVRTDYDRTIQLSTFPVIFNINKLLIYGLPIVANPLFILPFLLTPLVLTITSYLAFSWGFIPAITRNVSWYMPIGLSGYQSTGSIAGAILQLFNLTVGVIIYAPFLLLSKKVRDHDYNQGRKELIEFSINRYVSEENYLNVRTDVVGAAARILSADLRVALRTGQLYLVYQPKVNFLEQKVHGGEALIRWEHPIYGFIPPPVIISIAEENDLLNELSHWVITESMSQVASWQQQGLNDVHIGVNLSAREINHPHLSDFILNTIKFFGLKPEQIEVEIVETMELSMNDLVQQQLSRLVEHGVTLAIDDFGVGHGSAIYLKNFDISTLKVDKAISDEAHRDPRVAAIFNGVMLMCNDLAVEMVIEHVETEEQLEYLVSKGGKIFQGYFFSKPLSASDFFTYMKAVEADPTILTKSIVSADLRKLFVGNPPKDAVDKAGQN</sequence>
<dbReference type="RefSeq" id="WP_167696046.1">
    <property type="nucleotide sequence ID" value="NZ_CP118181.1"/>
</dbReference>
<keyword evidence="7 8" id="KW-0472">Membrane</keyword>
<feature type="transmembrane region" description="Helical" evidence="8">
    <location>
        <begin position="149"/>
        <end position="170"/>
    </location>
</feature>
<feature type="domain" description="EAL" evidence="9">
    <location>
        <begin position="466"/>
        <end position="720"/>
    </location>
</feature>
<dbReference type="PROSITE" id="PS51105">
    <property type="entry name" value="PTS_EIIC_TYPE_3"/>
    <property type="match status" value="1"/>
</dbReference>
<name>A0A968GGB6_9SPIO</name>
<feature type="transmembrane region" description="Helical" evidence="8">
    <location>
        <begin position="401"/>
        <end position="424"/>
    </location>
</feature>
<organism evidence="11 12">
    <name type="scientific">Entomospira culicis</name>
    <dbReference type="NCBI Taxonomy" id="2719989"/>
    <lineage>
        <taxon>Bacteria</taxon>
        <taxon>Pseudomonadati</taxon>
        <taxon>Spirochaetota</taxon>
        <taxon>Spirochaetia</taxon>
        <taxon>Spirochaetales</taxon>
        <taxon>Spirochaetaceae</taxon>
        <taxon>Entomospira</taxon>
    </lineage>
</organism>
<evidence type="ECO:0000256" key="7">
    <source>
        <dbReference type="ARBA" id="ARBA00023136"/>
    </source>
</evidence>
<dbReference type="GO" id="GO:0071111">
    <property type="term" value="F:cyclic-guanylate-specific phosphodiesterase activity"/>
    <property type="evidence" value="ECO:0007669"/>
    <property type="project" value="InterPro"/>
</dbReference>
<dbReference type="AlphaFoldDB" id="A0A968GGB6"/>
<dbReference type="SMART" id="SM00052">
    <property type="entry name" value="EAL"/>
    <property type="match status" value="1"/>
</dbReference>
<dbReference type="Proteomes" id="UP000778951">
    <property type="component" value="Unassembled WGS sequence"/>
</dbReference>
<dbReference type="PANTHER" id="PTHR33121:SF70">
    <property type="entry name" value="SIGNALING PROTEIN YKOW"/>
    <property type="match status" value="1"/>
</dbReference>
<dbReference type="Gene3D" id="3.20.20.450">
    <property type="entry name" value="EAL domain"/>
    <property type="match status" value="1"/>
</dbReference>
<dbReference type="PROSITE" id="PS50883">
    <property type="entry name" value="EAL"/>
    <property type="match status" value="1"/>
</dbReference>
<dbReference type="Pfam" id="PF00563">
    <property type="entry name" value="EAL"/>
    <property type="match status" value="1"/>
</dbReference>
<evidence type="ECO:0000313" key="11">
    <source>
        <dbReference type="EMBL" id="NIZ69978.1"/>
    </source>
</evidence>
<dbReference type="InterPro" id="IPR035919">
    <property type="entry name" value="EAL_sf"/>
</dbReference>
<dbReference type="Pfam" id="PF02378">
    <property type="entry name" value="PTS_EIIC"/>
    <property type="match status" value="1"/>
</dbReference>
<keyword evidence="2" id="KW-0813">Transport</keyword>
<keyword evidence="4 11" id="KW-0762">Sugar transport</keyword>
<feature type="domain" description="PTS EIIC type-3" evidence="10">
    <location>
        <begin position="9"/>
        <end position="421"/>
    </location>
</feature>
<feature type="transmembrane region" description="Helical" evidence="8">
    <location>
        <begin position="328"/>
        <end position="348"/>
    </location>
</feature>
<feature type="transmembrane region" description="Helical" evidence="8">
    <location>
        <begin position="354"/>
        <end position="380"/>
    </location>
</feature>
<evidence type="ECO:0000256" key="5">
    <source>
        <dbReference type="ARBA" id="ARBA00022692"/>
    </source>
</evidence>
<comment type="subcellular location">
    <subcellularLocation>
        <location evidence="1">Cell membrane</location>
        <topology evidence="1">Multi-pass membrane protein</topology>
    </subcellularLocation>
</comment>